<organism evidence="1 2">
    <name type="scientific">Paraperlucidibaca wandonensis</name>
    <dbReference type="NCBI Taxonomy" id="1268273"/>
    <lineage>
        <taxon>Bacteria</taxon>
        <taxon>Pseudomonadati</taxon>
        <taxon>Pseudomonadota</taxon>
        <taxon>Gammaproteobacteria</taxon>
        <taxon>Moraxellales</taxon>
        <taxon>Moraxellaceae</taxon>
        <taxon>Paraperlucidibaca</taxon>
    </lineage>
</organism>
<dbReference type="RefSeq" id="WP_379070481.1">
    <property type="nucleotide sequence ID" value="NZ_JBHTIT010000001.1"/>
</dbReference>
<name>A0ABW3HF55_9GAMM</name>
<evidence type="ECO:0000313" key="2">
    <source>
        <dbReference type="Proteomes" id="UP001597044"/>
    </source>
</evidence>
<gene>
    <name evidence="1" type="ORF">ACFQ0F_06805</name>
</gene>
<sequence length="104" mass="11753">MYLSPLACAMLKAGFPALMHVEHVSKATSHAEQTIRNKLSDDKYPIPSTLEEGRRTFSICDVANYIENVHLLINQKNTRRGRPTKLKAMLMAKQDAVPPLNIEY</sequence>
<evidence type="ECO:0008006" key="3">
    <source>
        <dbReference type="Google" id="ProtNLM"/>
    </source>
</evidence>
<reference evidence="2" key="1">
    <citation type="journal article" date="2019" name="Int. J. Syst. Evol. Microbiol.">
        <title>The Global Catalogue of Microorganisms (GCM) 10K type strain sequencing project: providing services to taxonomists for standard genome sequencing and annotation.</title>
        <authorList>
            <consortium name="The Broad Institute Genomics Platform"/>
            <consortium name="The Broad Institute Genome Sequencing Center for Infectious Disease"/>
            <person name="Wu L."/>
            <person name="Ma J."/>
        </authorList>
    </citation>
    <scope>NUCLEOTIDE SEQUENCE [LARGE SCALE GENOMIC DNA]</scope>
    <source>
        <strain evidence="2">CCUG 63419</strain>
    </source>
</reference>
<protein>
    <recommendedName>
        <fullName evidence="3">Pyocin activator protein PrtN</fullName>
    </recommendedName>
</protein>
<dbReference type="Proteomes" id="UP001597044">
    <property type="component" value="Unassembled WGS sequence"/>
</dbReference>
<evidence type="ECO:0000313" key="1">
    <source>
        <dbReference type="EMBL" id="MFD0950096.1"/>
    </source>
</evidence>
<dbReference type="EMBL" id="JBHTIT010000001">
    <property type="protein sequence ID" value="MFD0950096.1"/>
    <property type="molecule type" value="Genomic_DNA"/>
</dbReference>
<accession>A0ABW3HF55</accession>
<keyword evidence="2" id="KW-1185">Reference proteome</keyword>
<comment type="caution">
    <text evidence="1">The sequence shown here is derived from an EMBL/GenBank/DDBJ whole genome shotgun (WGS) entry which is preliminary data.</text>
</comment>
<proteinExistence type="predicted"/>